<feature type="transmembrane region" description="Helical" evidence="1">
    <location>
        <begin position="21"/>
        <end position="41"/>
    </location>
</feature>
<keyword evidence="1" id="KW-0812">Transmembrane</keyword>
<comment type="caution">
    <text evidence="2">The sequence shown here is derived from an EMBL/GenBank/DDBJ whole genome shotgun (WGS) entry which is preliminary data.</text>
</comment>
<keyword evidence="1" id="KW-0472">Membrane</keyword>
<feature type="transmembrane region" description="Helical" evidence="1">
    <location>
        <begin position="153"/>
        <end position="178"/>
    </location>
</feature>
<reference evidence="2" key="1">
    <citation type="submission" date="2023-07" db="EMBL/GenBank/DDBJ databases">
        <authorList>
            <person name="Kim M.K."/>
        </authorList>
    </citation>
    <scope>NUCLEOTIDE SEQUENCE</scope>
    <source>
        <strain evidence="2">M29</strain>
    </source>
</reference>
<accession>A0ABT9AEN6</accession>
<keyword evidence="3" id="KW-1185">Reference proteome</keyword>
<evidence type="ECO:0000313" key="2">
    <source>
        <dbReference type="EMBL" id="MDO7848322.1"/>
    </source>
</evidence>
<sequence length="293" mass="31899">MPTTVTAPDQYAAPRATAAGFAWRWLTALSIWSTVFVNYYANTHPFNGQTMGQVSAKYPTLLTPAGYAFSIWGLIFLGLVVYSVWQLLPAQQKLSLPDAVAKPLTLACLGTSAWVVLFAHEMILPSVGVMLLILIGVAVAYGRVRRRIFAEAAPAWVGVPFSLFLGWISVASVINLTIGIRQLGWQTAEGVSVVLTLSLLFIIVILALIMSRVFRDLVFPLVVAWALAWLWVARLHEVPELGWAALAGAVVCIVLGFTLSRVGGRKTPWQLRDEAAKAIEAEIAARNAASQKR</sequence>
<feature type="transmembrane region" description="Helical" evidence="1">
    <location>
        <begin position="67"/>
        <end position="88"/>
    </location>
</feature>
<dbReference type="PANTHER" id="PTHR33802">
    <property type="entry name" value="SI:CH211-161H7.5-RELATED"/>
    <property type="match status" value="1"/>
</dbReference>
<dbReference type="InterPro" id="IPR038330">
    <property type="entry name" value="TspO/MBR-related_sf"/>
</dbReference>
<dbReference type="PANTHER" id="PTHR33802:SF1">
    <property type="entry name" value="XK-RELATED PROTEIN"/>
    <property type="match status" value="1"/>
</dbReference>
<protein>
    <recommendedName>
        <fullName evidence="4">Tryptophan-rich sensory protein</fullName>
    </recommendedName>
</protein>
<evidence type="ECO:0008006" key="4">
    <source>
        <dbReference type="Google" id="ProtNLM"/>
    </source>
</evidence>
<dbReference type="RefSeq" id="WP_305013002.1">
    <property type="nucleotide sequence ID" value="NZ_JAUQSX010000010.1"/>
</dbReference>
<organism evidence="2 3">
    <name type="scientific">Hymenobacter mellowenesis</name>
    <dbReference type="NCBI Taxonomy" id="3063995"/>
    <lineage>
        <taxon>Bacteria</taxon>
        <taxon>Pseudomonadati</taxon>
        <taxon>Bacteroidota</taxon>
        <taxon>Cytophagia</taxon>
        <taxon>Cytophagales</taxon>
        <taxon>Hymenobacteraceae</taxon>
        <taxon>Hymenobacter</taxon>
    </lineage>
</organism>
<name>A0ABT9AEN6_9BACT</name>
<feature type="transmembrane region" description="Helical" evidence="1">
    <location>
        <begin position="217"/>
        <end position="235"/>
    </location>
</feature>
<dbReference type="Gene3D" id="1.20.1260.100">
    <property type="entry name" value="TspO/MBR protein"/>
    <property type="match status" value="1"/>
</dbReference>
<feature type="transmembrane region" description="Helical" evidence="1">
    <location>
        <begin position="241"/>
        <end position="262"/>
    </location>
</feature>
<evidence type="ECO:0000313" key="3">
    <source>
        <dbReference type="Proteomes" id="UP001167796"/>
    </source>
</evidence>
<dbReference type="EMBL" id="JAUQSX010000010">
    <property type="protein sequence ID" value="MDO7848322.1"/>
    <property type="molecule type" value="Genomic_DNA"/>
</dbReference>
<feature type="transmembrane region" description="Helical" evidence="1">
    <location>
        <begin position="123"/>
        <end position="141"/>
    </location>
</feature>
<dbReference type="Proteomes" id="UP001167796">
    <property type="component" value="Unassembled WGS sequence"/>
</dbReference>
<proteinExistence type="predicted"/>
<keyword evidence="1" id="KW-1133">Transmembrane helix</keyword>
<evidence type="ECO:0000256" key="1">
    <source>
        <dbReference type="SAM" id="Phobius"/>
    </source>
</evidence>
<feature type="transmembrane region" description="Helical" evidence="1">
    <location>
        <begin position="190"/>
        <end position="210"/>
    </location>
</feature>
<gene>
    <name evidence="2" type="ORF">Q5H92_18285</name>
</gene>